<dbReference type="EMBL" id="JBHSDJ010000029">
    <property type="protein sequence ID" value="MFC4247277.1"/>
    <property type="molecule type" value="Genomic_DNA"/>
</dbReference>
<dbReference type="RefSeq" id="WP_246965903.1">
    <property type="nucleotide sequence ID" value="NZ_CP095397.1"/>
</dbReference>
<dbReference type="AlphaFoldDB" id="A0ABD5NYU7"/>
<dbReference type="Pfam" id="PF12650">
    <property type="entry name" value="DUF3784"/>
    <property type="match status" value="1"/>
</dbReference>
<dbReference type="InterPro" id="IPR017259">
    <property type="entry name" value="UCP037672"/>
</dbReference>
<protein>
    <submittedName>
        <fullName evidence="2">DUF3784 domain-containing protein</fullName>
    </submittedName>
</protein>
<dbReference type="GeneID" id="71853920"/>
<proteinExistence type="predicted"/>
<feature type="transmembrane region" description="Helical" evidence="1">
    <location>
        <begin position="78"/>
        <end position="96"/>
    </location>
</feature>
<organism evidence="2 3">
    <name type="scientific">Natribaculum luteum</name>
    <dbReference type="NCBI Taxonomy" id="1586232"/>
    <lineage>
        <taxon>Archaea</taxon>
        <taxon>Methanobacteriati</taxon>
        <taxon>Methanobacteriota</taxon>
        <taxon>Stenosarchaea group</taxon>
        <taxon>Halobacteria</taxon>
        <taxon>Halobacteriales</taxon>
        <taxon>Natrialbaceae</taxon>
        <taxon>Natribaculum</taxon>
    </lineage>
</organism>
<keyword evidence="1" id="KW-0812">Transmembrane</keyword>
<gene>
    <name evidence="2" type="ORF">ACFOZ7_09750</name>
</gene>
<dbReference type="Proteomes" id="UP001595821">
    <property type="component" value="Unassembled WGS sequence"/>
</dbReference>
<comment type="caution">
    <text evidence="2">The sequence shown here is derived from an EMBL/GenBank/DDBJ whole genome shotgun (WGS) entry which is preliminary data.</text>
</comment>
<feature type="transmembrane region" description="Helical" evidence="1">
    <location>
        <begin position="46"/>
        <end position="66"/>
    </location>
</feature>
<keyword evidence="1" id="KW-0472">Membrane</keyword>
<sequence length="109" mass="12069">MSLERVILTVTSGVFVGLLGVAIRYFGRVELIAGYDPERVVDDDALAKFVGTNTLYVAALTILVGVVDYVEPFGGQDAHWLVFVFVVFALTGRMIVGSRRYERPRDDAR</sequence>
<accession>A0ABD5NYU7</accession>
<feature type="transmembrane region" description="Helical" evidence="1">
    <location>
        <begin position="6"/>
        <end position="26"/>
    </location>
</feature>
<evidence type="ECO:0000313" key="3">
    <source>
        <dbReference type="Proteomes" id="UP001595821"/>
    </source>
</evidence>
<evidence type="ECO:0000256" key="1">
    <source>
        <dbReference type="SAM" id="Phobius"/>
    </source>
</evidence>
<name>A0ABD5NYU7_9EURY</name>
<evidence type="ECO:0000313" key="2">
    <source>
        <dbReference type="EMBL" id="MFC4247277.1"/>
    </source>
</evidence>
<keyword evidence="1" id="KW-1133">Transmembrane helix</keyword>
<reference evidence="2 3" key="1">
    <citation type="journal article" date="2014" name="Int. J. Syst. Evol. Microbiol.">
        <title>Complete genome sequence of Corynebacterium casei LMG S-19264T (=DSM 44701T), isolated from a smear-ripened cheese.</title>
        <authorList>
            <consortium name="US DOE Joint Genome Institute (JGI-PGF)"/>
            <person name="Walter F."/>
            <person name="Albersmeier A."/>
            <person name="Kalinowski J."/>
            <person name="Ruckert C."/>
        </authorList>
    </citation>
    <scope>NUCLEOTIDE SEQUENCE [LARGE SCALE GENOMIC DNA]</scope>
    <source>
        <strain evidence="2 3">IBRC-M 10912</strain>
    </source>
</reference>